<comment type="caution">
    <text evidence="2">The sequence shown here is derived from an EMBL/GenBank/DDBJ whole genome shotgun (WGS) entry which is preliminary data.</text>
</comment>
<evidence type="ECO:0000313" key="3">
    <source>
        <dbReference type="Proteomes" id="UP001642484"/>
    </source>
</evidence>
<evidence type="ECO:0000313" key="2">
    <source>
        <dbReference type="EMBL" id="CAK9008740.1"/>
    </source>
</evidence>
<name>A0ABP0J308_9DINO</name>
<gene>
    <name evidence="2" type="ORF">CCMP2556_LOCUS9370</name>
</gene>
<dbReference type="Proteomes" id="UP001642484">
    <property type="component" value="Unassembled WGS sequence"/>
</dbReference>
<evidence type="ECO:0000256" key="1">
    <source>
        <dbReference type="SAM" id="MobiDB-lite"/>
    </source>
</evidence>
<sequence length="163" mass="18336">MKDLLVGIFDGKVPPELLKPSIGNIQPSFVEYGEGYVVAKGFDNDRAIQDYEEALQDMMENGGFANPAVSQICAGLITLYDAKAATTKDAQYYDRATEYISMMQQAMQAGMGDAALTDPTFLYLESRKQKLRRKKDRRLAKGAPSQELQTLMKQRPERKKEEK</sequence>
<accession>A0ABP0J308</accession>
<feature type="region of interest" description="Disordered" evidence="1">
    <location>
        <begin position="132"/>
        <end position="163"/>
    </location>
</feature>
<keyword evidence="3" id="KW-1185">Reference proteome</keyword>
<organism evidence="2 3">
    <name type="scientific">Durusdinium trenchii</name>
    <dbReference type="NCBI Taxonomy" id="1381693"/>
    <lineage>
        <taxon>Eukaryota</taxon>
        <taxon>Sar</taxon>
        <taxon>Alveolata</taxon>
        <taxon>Dinophyceae</taxon>
        <taxon>Suessiales</taxon>
        <taxon>Symbiodiniaceae</taxon>
        <taxon>Durusdinium</taxon>
    </lineage>
</organism>
<reference evidence="2 3" key="1">
    <citation type="submission" date="2024-02" db="EMBL/GenBank/DDBJ databases">
        <authorList>
            <person name="Chen Y."/>
            <person name="Shah S."/>
            <person name="Dougan E. K."/>
            <person name="Thang M."/>
            <person name="Chan C."/>
        </authorList>
    </citation>
    <scope>NUCLEOTIDE SEQUENCE [LARGE SCALE GENOMIC DNA]</scope>
</reference>
<dbReference type="EMBL" id="CAXAMN010004336">
    <property type="protein sequence ID" value="CAK9008740.1"/>
    <property type="molecule type" value="Genomic_DNA"/>
</dbReference>
<protein>
    <submittedName>
        <fullName evidence="2">Uncharacterized protein</fullName>
    </submittedName>
</protein>
<feature type="compositionally biased region" description="Basic and acidic residues" evidence="1">
    <location>
        <begin position="154"/>
        <end position="163"/>
    </location>
</feature>
<proteinExistence type="predicted"/>